<evidence type="ECO:0000256" key="6">
    <source>
        <dbReference type="ARBA" id="ARBA00023180"/>
    </source>
</evidence>
<dbReference type="InterPro" id="IPR029058">
    <property type="entry name" value="AB_hydrolase_fold"/>
</dbReference>
<evidence type="ECO:0000256" key="1">
    <source>
        <dbReference type="ARBA" id="ARBA00010701"/>
    </source>
</evidence>
<evidence type="ECO:0000256" key="2">
    <source>
        <dbReference type="ARBA" id="ARBA00022729"/>
    </source>
</evidence>
<reference evidence="9 10" key="1">
    <citation type="journal article" date="2016" name="Genome Biol. Evol.">
        <title>Gene Family Evolution Reflects Adaptation to Soil Environmental Stressors in the Genome of the Collembolan Orchesella cincta.</title>
        <authorList>
            <person name="Faddeeva-Vakhrusheva A."/>
            <person name="Derks M.F."/>
            <person name="Anvar S.Y."/>
            <person name="Agamennone V."/>
            <person name="Suring W."/>
            <person name="Smit S."/>
            <person name="van Straalen N.M."/>
            <person name="Roelofs D."/>
        </authorList>
    </citation>
    <scope>NUCLEOTIDE SEQUENCE [LARGE SCALE GENOMIC DNA]</scope>
    <source>
        <tissue evidence="9">Mixed pool</tissue>
    </source>
</reference>
<keyword evidence="5" id="KW-0443">Lipid metabolism</keyword>
<dbReference type="GO" id="GO:0016042">
    <property type="term" value="P:lipid catabolic process"/>
    <property type="evidence" value="ECO:0007669"/>
    <property type="project" value="UniProtKB-KW"/>
</dbReference>
<dbReference type="InterPro" id="IPR025483">
    <property type="entry name" value="Lipase_euk"/>
</dbReference>
<protein>
    <recommendedName>
        <fullName evidence="7">Lipase</fullName>
    </recommendedName>
</protein>
<keyword evidence="2" id="KW-0732">Signal</keyword>
<gene>
    <name evidence="9" type="ORF">Ocin01_05493</name>
</gene>
<dbReference type="OrthoDB" id="9974421at2759"/>
<dbReference type="EMBL" id="LJIJ01000167">
    <property type="protein sequence ID" value="ODN01188.1"/>
    <property type="molecule type" value="Genomic_DNA"/>
</dbReference>
<evidence type="ECO:0000313" key="9">
    <source>
        <dbReference type="EMBL" id="ODN01188.1"/>
    </source>
</evidence>
<dbReference type="STRING" id="48709.A0A1D2N7D9"/>
<dbReference type="AlphaFoldDB" id="A0A1D2N7D9"/>
<evidence type="ECO:0000256" key="7">
    <source>
        <dbReference type="PIRNR" id="PIRNR000862"/>
    </source>
</evidence>
<dbReference type="PIRSF" id="PIRSF000862">
    <property type="entry name" value="Steryl_ester_lip"/>
    <property type="match status" value="1"/>
</dbReference>
<dbReference type="SUPFAM" id="SSF53474">
    <property type="entry name" value="alpha/beta-Hydrolases"/>
    <property type="match status" value="1"/>
</dbReference>
<evidence type="ECO:0000256" key="4">
    <source>
        <dbReference type="ARBA" id="ARBA00022963"/>
    </source>
</evidence>
<keyword evidence="6" id="KW-0325">Glycoprotein</keyword>
<dbReference type="Gene3D" id="3.40.50.1820">
    <property type="entry name" value="alpha/beta hydrolase"/>
    <property type="match status" value="1"/>
</dbReference>
<proteinExistence type="inferred from homology"/>
<evidence type="ECO:0000259" key="8">
    <source>
        <dbReference type="Pfam" id="PF04083"/>
    </source>
</evidence>
<keyword evidence="3 7" id="KW-0378">Hydrolase</keyword>
<keyword evidence="4 7" id="KW-0442">Lipid degradation</keyword>
<evidence type="ECO:0000256" key="5">
    <source>
        <dbReference type="ARBA" id="ARBA00023098"/>
    </source>
</evidence>
<keyword evidence="10" id="KW-1185">Reference proteome</keyword>
<dbReference type="OMA" id="MAFAPAY"/>
<evidence type="ECO:0000256" key="3">
    <source>
        <dbReference type="ARBA" id="ARBA00022801"/>
    </source>
</evidence>
<dbReference type="FunFam" id="3.40.50.1820:FF:000057">
    <property type="entry name" value="Lipase"/>
    <property type="match status" value="1"/>
</dbReference>
<sequence length="415" mass="46725">MNNCTYSPSRIVVQCDPLTSSSRNDNLRILIPQCLPANSPFTFPYPGEYENHFEQCLSEIAENRKLLNSDKDKRTPEIIRAYDYDLVTYDEVTTEDGYILTVFRIPGGPKSPPAFGKPAVLLHHGLLTASDNWVLQYGDRNLAFKLADAGYDVWLANARGTDFSQRHTQHSVPNGAYWQFGLLLYILHNNSFHEIAIYDLPAIIDVMLNETGNNDIFYVGHSMGATVYAIALSEIPELNKKIRAGFMLAPAIHLGHAYNPLRKLTTIVGTPIQDIVYYFLKGHFNGGTNKFLELLGLSPGDVCTPTAFRCKVCENLVFFMFGFNAPQTNYTNLPNVLSKIRNTASLRTVIHFAQNLLSCEFRKYDYGLAGNWQAYGSFHPPSYDLHGVTAPTYIFYGESDNFIPITVRDINTFLI</sequence>
<dbReference type="PANTHER" id="PTHR11005">
    <property type="entry name" value="LYSOSOMAL ACID LIPASE-RELATED"/>
    <property type="match status" value="1"/>
</dbReference>
<dbReference type="Pfam" id="PF04083">
    <property type="entry name" value="Abhydro_lipase"/>
    <property type="match status" value="1"/>
</dbReference>
<organism evidence="9 10">
    <name type="scientific">Orchesella cincta</name>
    <name type="common">Springtail</name>
    <name type="synonym">Podura cincta</name>
    <dbReference type="NCBI Taxonomy" id="48709"/>
    <lineage>
        <taxon>Eukaryota</taxon>
        <taxon>Metazoa</taxon>
        <taxon>Ecdysozoa</taxon>
        <taxon>Arthropoda</taxon>
        <taxon>Hexapoda</taxon>
        <taxon>Collembola</taxon>
        <taxon>Entomobryomorpha</taxon>
        <taxon>Entomobryoidea</taxon>
        <taxon>Orchesellidae</taxon>
        <taxon>Orchesellinae</taxon>
        <taxon>Orchesella</taxon>
    </lineage>
</organism>
<dbReference type="Proteomes" id="UP000094527">
    <property type="component" value="Unassembled WGS sequence"/>
</dbReference>
<evidence type="ECO:0000313" key="10">
    <source>
        <dbReference type="Proteomes" id="UP000094527"/>
    </source>
</evidence>
<name>A0A1D2N7D9_ORCCI</name>
<dbReference type="GO" id="GO:0016788">
    <property type="term" value="F:hydrolase activity, acting on ester bonds"/>
    <property type="evidence" value="ECO:0007669"/>
    <property type="project" value="InterPro"/>
</dbReference>
<accession>A0A1D2N7D9</accession>
<comment type="similarity">
    <text evidence="1 7">Belongs to the AB hydrolase superfamily. Lipase family.</text>
</comment>
<feature type="domain" description="Partial AB-hydrolase lipase" evidence="8">
    <location>
        <begin position="75"/>
        <end position="136"/>
    </location>
</feature>
<comment type="caution">
    <text evidence="9">The sequence shown here is derived from an EMBL/GenBank/DDBJ whole genome shotgun (WGS) entry which is preliminary data.</text>
</comment>
<dbReference type="InterPro" id="IPR006693">
    <property type="entry name" value="AB_hydrolase_lipase"/>
</dbReference>